<proteinExistence type="predicted"/>
<accession>A0A4P9W6T0</accession>
<dbReference type="OrthoDB" id="2120701at2759"/>
<dbReference type="AlphaFoldDB" id="A0A4P9W6T0"/>
<name>A0A4P9W6T0_9FUNG</name>
<reference evidence="2" key="1">
    <citation type="journal article" date="2018" name="Nat. Microbiol.">
        <title>Leveraging single-cell genomics to expand the fungal tree of life.</title>
        <authorList>
            <person name="Ahrendt S.R."/>
            <person name="Quandt C.A."/>
            <person name="Ciobanu D."/>
            <person name="Clum A."/>
            <person name="Salamov A."/>
            <person name="Andreopoulos B."/>
            <person name="Cheng J.F."/>
            <person name="Woyke T."/>
            <person name="Pelin A."/>
            <person name="Henrissat B."/>
            <person name="Reynolds N.K."/>
            <person name="Benny G.L."/>
            <person name="Smith M.E."/>
            <person name="James T.Y."/>
            <person name="Grigoriev I.V."/>
        </authorList>
    </citation>
    <scope>NUCLEOTIDE SEQUENCE [LARGE SCALE GENOMIC DNA]</scope>
</reference>
<keyword evidence="2" id="KW-1185">Reference proteome</keyword>
<protein>
    <submittedName>
        <fullName evidence="1">Uncharacterized protein</fullName>
    </submittedName>
</protein>
<organism evidence="1 2">
    <name type="scientific">Blyttiomyces helicus</name>
    <dbReference type="NCBI Taxonomy" id="388810"/>
    <lineage>
        <taxon>Eukaryota</taxon>
        <taxon>Fungi</taxon>
        <taxon>Fungi incertae sedis</taxon>
        <taxon>Chytridiomycota</taxon>
        <taxon>Chytridiomycota incertae sedis</taxon>
        <taxon>Chytridiomycetes</taxon>
        <taxon>Chytridiomycetes incertae sedis</taxon>
        <taxon>Blyttiomyces</taxon>
    </lineage>
</organism>
<evidence type="ECO:0000313" key="2">
    <source>
        <dbReference type="Proteomes" id="UP000269721"/>
    </source>
</evidence>
<dbReference type="Proteomes" id="UP000269721">
    <property type="component" value="Unassembled WGS sequence"/>
</dbReference>
<evidence type="ECO:0000313" key="1">
    <source>
        <dbReference type="EMBL" id="RKO88171.1"/>
    </source>
</evidence>
<gene>
    <name evidence="1" type="ORF">BDK51DRAFT_32901</name>
</gene>
<sequence>MITAPQIQILLTKISQSQENILVLESSNEFKTSFHVVIRGSWITKNAAVRNHIYCIFIEWLHEHRREGEFLQNFRNIYSTKWKPGNNQRYLIPYLCNASDILYFVTFIDEQEGINNRFIGMEDLPELKNFNLKQTVKLNRQKNKMDMALRNTSAIEKQLIVKGIENFYQHEIVRQMHDESIEFFVKCIPNGNKHADIIMKDSCSDDDGHLQVGQPCNSSKSDEWIVRKTWEDYGKYYREVGFDRSTLKRLANLSNPGLSKFNYEIRRNPVGEALLPSQSTLREESIGNWKELCSGTEDYIFEAIHHADANSEIFYQKSSGRKFENFQESGEDLETMHPYGRFLVQANFGYKGLNFEKSIKDYAPNVRSKFYHADADCTLDKDLTDVNESWKDLDCVMYTSKVTVGVNFKIPDHFLAMFVYGFSLSACVCDILQATMHSRSPMDLHFFIDNRLAIQAPIAMTSLITELKFRANNGHKISDPFLRNLNSLVYKSETVMINHVSHVFPGMRHPMNAIETELALAKCDWKTKLWLYNTLEGNMSSVMFKKVFYHYLGLNGYIVFDDSREEIKTSKNTRKELLFEEIDISPLLNDSRYLEDLITRSERNLLSSMEKLLLKKYCFTTKIELMAFYLDV</sequence>
<dbReference type="EMBL" id="KZ996895">
    <property type="protein sequence ID" value="RKO88171.1"/>
    <property type="molecule type" value="Genomic_DNA"/>
</dbReference>